<reference evidence="7" key="2">
    <citation type="submission" date="2016-01" db="EMBL/GenBank/DDBJ databases">
        <authorList>
            <person name="Poehlein A."/>
            <person name="Schlien K."/>
            <person name="Gottschalk G."/>
            <person name="Buckel W."/>
            <person name="Daniel R."/>
        </authorList>
    </citation>
    <scope>NUCLEOTIDE SEQUENCE [LARGE SCALE GENOMIC DNA]</scope>
    <source>
        <strain evidence="7">X2</strain>
    </source>
</reference>
<keyword evidence="2" id="KW-0472">Membrane</keyword>
<dbReference type="Pfam" id="PF13399">
    <property type="entry name" value="LytR_C"/>
    <property type="match status" value="1"/>
</dbReference>
<dbReference type="EMBL" id="FQUA01000003">
    <property type="protein sequence ID" value="SHE53280.1"/>
    <property type="molecule type" value="Genomic_DNA"/>
</dbReference>
<accession>A0A110A7R3</accession>
<dbReference type="Gene3D" id="3.40.630.190">
    <property type="entry name" value="LCP protein"/>
    <property type="match status" value="1"/>
</dbReference>
<keyword evidence="2" id="KW-1133">Transmembrane helix</keyword>
<dbReference type="Gene3D" id="3.30.70.2390">
    <property type="match status" value="1"/>
</dbReference>
<dbReference type="InterPro" id="IPR027381">
    <property type="entry name" value="LytR/CpsA/Psr_C"/>
</dbReference>
<keyword evidence="2" id="KW-0812">Transmembrane</keyword>
<dbReference type="Proteomes" id="UP000184204">
    <property type="component" value="Unassembled WGS sequence"/>
</dbReference>
<protein>
    <submittedName>
        <fullName evidence="6">Transcriptional attenuator, LytR family</fullName>
    </submittedName>
    <submittedName>
        <fullName evidence="5">Transcriptional regulator YvhJ</fullName>
    </submittedName>
</protein>
<evidence type="ECO:0000259" key="4">
    <source>
        <dbReference type="Pfam" id="PF13399"/>
    </source>
</evidence>
<dbReference type="InterPro" id="IPR050922">
    <property type="entry name" value="LytR/CpsA/Psr_CW_biosynth"/>
</dbReference>
<dbReference type="InterPro" id="IPR004474">
    <property type="entry name" value="LytR_CpsA_psr"/>
</dbReference>
<comment type="similarity">
    <text evidence="1">Belongs to the LytR/CpsA/Psr (LCP) family.</text>
</comment>
<evidence type="ECO:0000313" key="6">
    <source>
        <dbReference type="EMBL" id="SHE53280.1"/>
    </source>
</evidence>
<reference evidence="8" key="4">
    <citation type="submission" date="2016-11" db="EMBL/GenBank/DDBJ databases">
        <authorList>
            <person name="Jaros S."/>
            <person name="Januszkiewicz K."/>
            <person name="Wedrychowicz H."/>
        </authorList>
    </citation>
    <scope>NUCLEOTIDE SEQUENCE [LARGE SCALE GENOMIC DNA]</scope>
    <source>
        <strain evidence="8">DSM 1682</strain>
    </source>
</reference>
<reference evidence="5 7" key="1">
    <citation type="journal article" date="2016" name="Genome Announc.">
        <title>Complete Genome Sequence of the Amino Acid-Fermenting Clostridium propionicum X2 (DSM 1682).</title>
        <authorList>
            <person name="Poehlein A."/>
            <person name="Schlien K."/>
            <person name="Chowdhury N.P."/>
            <person name="Gottschalk G."/>
            <person name="Buckel W."/>
            <person name="Daniel R."/>
        </authorList>
    </citation>
    <scope>NUCLEOTIDE SEQUENCE [LARGE SCALE GENOMIC DNA]</scope>
    <source>
        <strain evidence="5 7">X2</strain>
    </source>
</reference>
<reference evidence="6" key="3">
    <citation type="submission" date="2016-11" db="EMBL/GenBank/DDBJ databases">
        <authorList>
            <person name="Varghese N."/>
            <person name="Submissions S."/>
        </authorList>
    </citation>
    <scope>NUCLEOTIDE SEQUENCE</scope>
    <source>
        <strain evidence="6">DSM 1682</strain>
    </source>
</reference>
<dbReference type="AlphaFoldDB" id="A0A110A7R3"/>
<dbReference type="RefSeq" id="WP_066052593.1">
    <property type="nucleotide sequence ID" value="NZ_CP014223.1"/>
</dbReference>
<keyword evidence="7" id="KW-1185">Reference proteome</keyword>
<dbReference type="OrthoDB" id="305468at2"/>
<dbReference type="EMBL" id="CP014223">
    <property type="protein sequence ID" value="AMJ42183.1"/>
    <property type="molecule type" value="Genomic_DNA"/>
</dbReference>
<dbReference type="NCBIfam" id="TIGR00350">
    <property type="entry name" value="lytR_cpsA_psr"/>
    <property type="match status" value="1"/>
</dbReference>
<evidence type="ECO:0000256" key="2">
    <source>
        <dbReference type="SAM" id="Phobius"/>
    </source>
</evidence>
<evidence type="ECO:0000313" key="5">
    <source>
        <dbReference type="EMBL" id="AMJ42183.1"/>
    </source>
</evidence>
<proteinExistence type="inferred from homology"/>
<name>A0A110A7R3_ANAPI</name>
<evidence type="ECO:0000259" key="3">
    <source>
        <dbReference type="Pfam" id="PF03816"/>
    </source>
</evidence>
<evidence type="ECO:0000313" key="7">
    <source>
        <dbReference type="Proteomes" id="UP000068026"/>
    </source>
</evidence>
<feature type="domain" description="LytR/CpsA/Psr regulator C-terminal" evidence="4">
    <location>
        <begin position="360"/>
        <end position="441"/>
    </location>
</feature>
<gene>
    <name evidence="5" type="primary">yvhJ</name>
    <name evidence="5" type="ORF">CPRO_26350</name>
    <name evidence="6" type="ORF">SAMN02745151_01002</name>
</gene>
<organism evidence="6 8">
    <name type="scientific">Anaerotignum propionicum DSM 1682</name>
    <dbReference type="NCBI Taxonomy" id="991789"/>
    <lineage>
        <taxon>Bacteria</taxon>
        <taxon>Bacillati</taxon>
        <taxon>Bacillota</taxon>
        <taxon>Clostridia</taxon>
        <taxon>Lachnospirales</taxon>
        <taxon>Anaerotignaceae</taxon>
        <taxon>Anaerotignum</taxon>
    </lineage>
</organism>
<dbReference type="Pfam" id="PF03816">
    <property type="entry name" value="LytR_cpsA_psr"/>
    <property type="match status" value="1"/>
</dbReference>
<sequence length="444" mass="48970">MSGKQRKPVRQAERIAPKKKGFNPVRVFFKIVVSIVLAFVMLAGGACFAYYKITGNPPFADKGVVRNNASDTSLLDAFLKRNIKMNVAVFGVDKDGTRTDVIFVVHYDSAAESLKLVSLPRDTRVSLTDEVKANIKAEGHSYNQVTKLNAVHAYSGEKMGCQNTVLEIEDLLGIKIDHYVKIDLEAFRAIVDAIGGVDMYVPQDMYWDMRDTGDPLINLKKGDQHLDGEKAEQLVRFRRYVEGDVARIQTQQLFLKALAEKVLSTETILKNLPDLISVMYKYIDTDISMADALKYVNYVDKINMGNVSMETLPGVGQYVGSVSYFIHDAEATREMVDRVFYSAAATDTQGAAADSKALLIEVANGGDINGLAATYSKKLEDAGYRVGSPSNYTGQHNTYTRIQVKNEGVGTDLVSFFNDAKVEVAPNEIGANADIRIILGTKEQ</sequence>
<dbReference type="PANTHER" id="PTHR33392">
    <property type="entry name" value="POLYISOPRENYL-TEICHOIC ACID--PEPTIDOGLYCAN TEICHOIC ACID TRANSFERASE TAGU"/>
    <property type="match status" value="1"/>
</dbReference>
<dbReference type="Proteomes" id="UP000068026">
    <property type="component" value="Chromosome"/>
</dbReference>
<feature type="domain" description="Cell envelope-related transcriptional attenuator" evidence="3">
    <location>
        <begin position="98"/>
        <end position="263"/>
    </location>
</feature>
<dbReference type="PANTHER" id="PTHR33392:SF6">
    <property type="entry name" value="POLYISOPRENYL-TEICHOIC ACID--PEPTIDOGLYCAN TEICHOIC ACID TRANSFERASE TAGU"/>
    <property type="match status" value="1"/>
</dbReference>
<feature type="transmembrane region" description="Helical" evidence="2">
    <location>
        <begin position="27"/>
        <end position="51"/>
    </location>
</feature>
<evidence type="ECO:0000313" key="8">
    <source>
        <dbReference type="Proteomes" id="UP000184204"/>
    </source>
</evidence>
<dbReference type="KEGG" id="cpro:CPRO_26350"/>
<evidence type="ECO:0000256" key="1">
    <source>
        <dbReference type="ARBA" id="ARBA00006068"/>
    </source>
</evidence>